<feature type="region of interest" description="Disordered" evidence="1">
    <location>
        <begin position="1"/>
        <end position="37"/>
    </location>
</feature>
<proteinExistence type="predicted"/>
<dbReference type="EMBL" id="MU069440">
    <property type="protein sequence ID" value="KAF5843566.1"/>
    <property type="molecule type" value="Genomic_DNA"/>
</dbReference>
<evidence type="ECO:0000313" key="3">
    <source>
        <dbReference type="Proteomes" id="UP000815325"/>
    </source>
</evidence>
<protein>
    <submittedName>
        <fullName evidence="2">Uncharacterized protein</fullName>
    </submittedName>
</protein>
<sequence length="80" mass="8102">MARGPVVTKKGVAFGKTERMPGSKKPNQQGPSDDEEEEIGALGYGAIAAGAVANPITLWSAYTLITTGAGLQGDLLGAAE</sequence>
<accession>A0ABQ7H9N6</accession>
<comment type="caution">
    <text evidence="2">The sequence shown here is derived from an EMBL/GenBank/DDBJ whole genome shotgun (WGS) entry which is preliminary data.</text>
</comment>
<dbReference type="Proteomes" id="UP000815325">
    <property type="component" value="Unassembled WGS sequence"/>
</dbReference>
<keyword evidence="3" id="KW-1185">Reference proteome</keyword>
<gene>
    <name evidence="2" type="ORF">DUNSADRAFT_12828</name>
</gene>
<organism evidence="2 3">
    <name type="scientific">Dunaliella salina</name>
    <name type="common">Green alga</name>
    <name type="synonym">Protococcus salinus</name>
    <dbReference type="NCBI Taxonomy" id="3046"/>
    <lineage>
        <taxon>Eukaryota</taxon>
        <taxon>Viridiplantae</taxon>
        <taxon>Chlorophyta</taxon>
        <taxon>core chlorophytes</taxon>
        <taxon>Chlorophyceae</taxon>
        <taxon>CS clade</taxon>
        <taxon>Chlamydomonadales</taxon>
        <taxon>Dunaliellaceae</taxon>
        <taxon>Dunaliella</taxon>
    </lineage>
</organism>
<evidence type="ECO:0000256" key="1">
    <source>
        <dbReference type="SAM" id="MobiDB-lite"/>
    </source>
</evidence>
<name>A0ABQ7H9N6_DUNSA</name>
<reference evidence="2" key="1">
    <citation type="submission" date="2017-08" db="EMBL/GenBank/DDBJ databases">
        <authorList>
            <person name="Polle J.E."/>
            <person name="Barry K."/>
            <person name="Cushman J."/>
            <person name="Schmutz J."/>
            <person name="Tran D."/>
            <person name="Hathwaick L.T."/>
            <person name="Yim W.C."/>
            <person name="Jenkins J."/>
            <person name="Mckie-Krisberg Z.M."/>
            <person name="Prochnik S."/>
            <person name="Lindquist E."/>
            <person name="Dockter R.B."/>
            <person name="Adam C."/>
            <person name="Molina H."/>
            <person name="Bunkerborg J."/>
            <person name="Jin E."/>
            <person name="Buchheim M."/>
            <person name="Magnuson J."/>
        </authorList>
    </citation>
    <scope>NUCLEOTIDE SEQUENCE</scope>
    <source>
        <strain evidence="2">CCAP 19/18</strain>
    </source>
</reference>
<evidence type="ECO:0000313" key="2">
    <source>
        <dbReference type="EMBL" id="KAF5843566.1"/>
    </source>
</evidence>